<dbReference type="EMBL" id="VIBQ01000066">
    <property type="protein sequence ID" value="KAB8576194.1"/>
    <property type="molecule type" value="Genomic_DNA"/>
</dbReference>
<comment type="caution">
    <text evidence="2">The sequence shown here is derived from an EMBL/GenBank/DDBJ whole genome shotgun (WGS) entry which is preliminary data.</text>
</comment>
<feature type="region of interest" description="Disordered" evidence="1">
    <location>
        <begin position="46"/>
        <end position="91"/>
    </location>
</feature>
<gene>
    <name evidence="2" type="ORF">FH972_025722</name>
</gene>
<name>A0A5N6L292_9ROSI</name>
<feature type="compositionally biased region" description="Gly residues" evidence="1">
    <location>
        <begin position="81"/>
        <end position="91"/>
    </location>
</feature>
<reference evidence="2 3" key="1">
    <citation type="submission" date="2019-06" db="EMBL/GenBank/DDBJ databases">
        <title>A chromosomal-level reference genome of Carpinus fangiana (Coryloideae, Betulaceae).</title>
        <authorList>
            <person name="Yang X."/>
            <person name="Wang Z."/>
            <person name="Zhang L."/>
            <person name="Hao G."/>
            <person name="Liu J."/>
            <person name="Yang Y."/>
        </authorList>
    </citation>
    <scope>NUCLEOTIDE SEQUENCE [LARGE SCALE GENOMIC DNA]</scope>
    <source>
        <strain evidence="2">Cfa_2016G</strain>
        <tissue evidence="2">Leaf</tissue>
    </source>
</reference>
<proteinExistence type="predicted"/>
<dbReference type="Proteomes" id="UP000327013">
    <property type="component" value="Unassembled WGS sequence"/>
</dbReference>
<dbReference type="AlphaFoldDB" id="A0A5N6L292"/>
<organism evidence="2 3">
    <name type="scientific">Carpinus fangiana</name>
    <dbReference type="NCBI Taxonomy" id="176857"/>
    <lineage>
        <taxon>Eukaryota</taxon>
        <taxon>Viridiplantae</taxon>
        <taxon>Streptophyta</taxon>
        <taxon>Embryophyta</taxon>
        <taxon>Tracheophyta</taxon>
        <taxon>Spermatophyta</taxon>
        <taxon>Magnoliopsida</taxon>
        <taxon>eudicotyledons</taxon>
        <taxon>Gunneridae</taxon>
        <taxon>Pentapetalae</taxon>
        <taxon>rosids</taxon>
        <taxon>fabids</taxon>
        <taxon>Fagales</taxon>
        <taxon>Betulaceae</taxon>
        <taxon>Carpinus</taxon>
    </lineage>
</organism>
<evidence type="ECO:0000313" key="3">
    <source>
        <dbReference type="Proteomes" id="UP000327013"/>
    </source>
</evidence>
<evidence type="ECO:0000256" key="1">
    <source>
        <dbReference type="SAM" id="MobiDB-lite"/>
    </source>
</evidence>
<sequence length="91" mass="9554">MTFRISPRIHLHVPTPVPARHAQRTCTPSLLCSHEQHTAAGKLAHKPVPYNNGNGDGDCGKAVQREDGGKSSSAVSCRGGQCQGQGGLRGL</sequence>
<protein>
    <submittedName>
        <fullName evidence="2">Uncharacterized protein</fullName>
    </submittedName>
</protein>
<accession>A0A5N6L292</accession>
<evidence type="ECO:0000313" key="2">
    <source>
        <dbReference type="EMBL" id="KAB8576194.1"/>
    </source>
</evidence>
<keyword evidence="3" id="KW-1185">Reference proteome</keyword>